<comment type="caution">
    <text evidence="1">The sequence shown here is derived from an EMBL/GenBank/DDBJ whole genome shotgun (WGS) entry which is preliminary data.</text>
</comment>
<organism evidence="1 2">
    <name type="scientific">Nocardioides albertanoniae</name>
    <dbReference type="NCBI Taxonomy" id="1175486"/>
    <lineage>
        <taxon>Bacteria</taxon>
        <taxon>Bacillati</taxon>
        <taxon>Actinomycetota</taxon>
        <taxon>Actinomycetes</taxon>
        <taxon>Propionibacteriales</taxon>
        <taxon>Nocardioidaceae</taxon>
        <taxon>Nocardioides</taxon>
    </lineage>
</organism>
<dbReference type="Gene3D" id="3.30.530.20">
    <property type="match status" value="1"/>
</dbReference>
<dbReference type="SUPFAM" id="SSF55961">
    <property type="entry name" value="Bet v1-like"/>
    <property type="match status" value="1"/>
</dbReference>
<name>A0A543A9Y1_9ACTN</name>
<gene>
    <name evidence="1" type="ORF">FB381_3319</name>
</gene>
<keyword evidence="2" id="KW-1185">Reference proteome</keyword>
<evidence type="ECO:0000313" key="2">
    <source>
        <dbReference type="Proteomes" id="UP000320209"/>
    </source>
</evidence>
<protein>
    <submittedName>
        <fullName evidence="1">Uncharacterized protein</fullName>
    </submittedName>
</protein>
<proteinExistence type="predicted"/>
<sequence>MIEYGRRTRRLPAPPQVVWADLADPKREGVRAWLDLLPDEVEPDVLEPDPPTHLTWSSLWPSRPDDKVVLELVDRGGETALTFVLLSAGDSPDDSKAGHIRKRMNQLLFADLRYTYGQ</sequence>
<dbReference type="EMBL" id="VFOV01000001">
    <property type="protein sequence ID" value="TQL69414.1"/>
    <property type="molecule type" value="Genomic_DNA"/>
</dbReference>
<dbReference type="AlphaFoldDB" id="A0A543A9Y1"/>
<accession>A0A543A9Y1</accession>
<evidence type="ECO:0000313" key="1">
    <source>
        <dbReference type="EMBL" id="TQL69414.1"/>
    </source>
</evidence>
<reference evidence="1 2" key="1">
    <citation type="submission" date="2019-06" db="EMBL/GenBank/DDBJ databases">
        <title>Sequencing the genomes of 1000 actinobacteria strains.</title>
        <authorList>
            <person name="Klenk H.-P."/>
        </authorList>
    </citation>
    <scope>NUCLEOTIDE SEQUENCE [LARGE SCALE GENOMIC DNA]</scope>
    <source>
        <strain evidence="1 2">DSM 25218</strain>
    </source>
</reference>
<dbReference type="InterPro" id="IPR023393">
    <property type="entry name" value="START-like_dom_sf"/>
</dbReference>
<dbReference type="OrthoDB" id="3623843at2"/>
<dbReference type="Proteomes" id="UP000320209">
    <property type="component" value="Unassembled WGS sequence"/>
</dbReference>